<comment type="caution">
    <text evidence="3">The sequence shown here is derived from an EMBL/GenBank/DDBJ whole genome shotgun (WGS) entry which is preliminary data.</text>
</comment>
<accession>A0A2S9K0U0</accession>
<dbReference type="SUPFAM" id="SSF56281">
    <property type="entry name" value="Metallo-hydrolase/oxidoreductase"/>
    <property type="match status" value="1"/>
</dbReference>
<dbReference type="Pfam" id="PF00753">
    <property type="entry name" value="Lactamase_B"/>
    <property type="match status" value="1"/>
</dbReference>
<reference evidence="3 4" key="1">
    <citation type="submission" date="2018-03" db="EMBL/GenBank/DDBJ databases">
        <title>Comparative genomics illustrates the genes involved in a hyperalkaliphilic mechanisms of Serpentinomonas isolated from highly-alkaline calcium-rich serpentinized springs.</title>
        <authorList>
            <person name="Suzuki S."/>
            <person name="Ishii S."/>
            <person name="Walworth N."/>
            <person name="Bird L."/>
            <person name="Kuenen J.G."/>
            <person name="Nealson K.H."/>
        </authorList>
    </citation>
    <scope>NUCLEOTIDE SEQUENCE [LARGE SCALE GENOMIC DNA]</scope>
    <source>
        <strain evidence="3 4">P1</strain>
    </source>
</reference>
<proteinExistence type="predicted"/>
<evidence type="ECO:0000313" key="3">
    <source>
        <dbReference type="EMBL" id="PRD64051.1"/>
    </source>
</evidence>
<name>A0A2S9K0U0_9BURK</name>
<dbReference type="OrthoDB" id="1273797at2"/>
<sequence length="326" mass="35405">MARTGRLRAAAAGLALALSGLASAADCQTRPSQHWQGIAPGVWVWPGAAEDIEPGNRGHVATQVLIAQGRRATLIDPGPGLTHGRQVMRSARCELGLEIDRVLNSHAHAENVLGNAAFGPPAGSAAIEATASTRQSMAQRCESCRRAIADATADPALAQTPILLPAPVLQDGQRWRSDSGDWLTLEFRSAHSESDLAWWNERERLLVAPSLLYQDRLPELAQGSLQGWIAALQALDRLQPERLVGNRPMARAGLAATLDYLCELERQVLQALESGLSATEAMRLERLARQRLAGHAERHGFNLQRAWRELEPRWIQGLPAACPARD</sequence>
<organism evidence="3 4">
    <name type="scientific">Malikia granosa</name>
    <dbReference type="NCBI Taxonomy" id="263067"/>
    <lineage>
        <taxon>Bacteria</taxon>
        <taxon>Pseudomonadati</taxon>
        <taxon>Pseudomonadota</taxon>
        <taxon>Betaproteobacteria</taxon>
        <taxon>Burkholderiales</taxon>
        <taxon>Comamonadaceae</taxon>
        <taxon>Malikia</taxon>
    </lineage>
</organism>
<keyword evidence="1" id="KW-0732">Signal</keyword>
<dbReference type="Proteomes" id="UP000238589">
    <property type="component" value="Unassembled WGS sequence"/>
</dbReference>
<evidence type="ECO:0000259" key="2">
    <source>
        <dbReference type="Pfam" id="PF00753"/>
    </source>
</evidence>
<dbReference type="InterPro" id="IPR001279">
    <property type="entry name" value="Metallo-B-lactamas"/>
</dbReference>
<dbReference type="InterPro" id="IPR036866">
    <property type="entry name" value="RibonucZ/Hydroxyglut_hydro"/>
</dbReference>
<feature type="chain" id="PRO_5015537508" description="Metallo-beta-lactamase domain-containing protein" evidence="1">
    <location>
        <begin position="25"/>
        <end position="326"/>
    </location>
</feature>
<dbReference type="AlphaFoldDB" id="A0A2S9K0U0"/>
<feature type="signal peptide" evidence="1">
    <location>
        <begin position="1"/>
        <end position="24"/>
    </location>
</feature>
<dbReference type="EMBL" id="PVLQ01000102">
    <property type="protein sequence ID" value="PRD64051.1"/>
    <property type="molecule type" value="Genomic_DNA"/>
</dbReference>
<evidence type="ECO:0000256" key="1">
    <source>
        <dbReference type="SAM" id="SignalP"/>
    </source>
</evidence>
<evidence type="ECO:0000313" key="4">
    <source>
        <dbReference type="Proteomes" id="UP000238589"/>
    </source>
</evidence>
<dbReference type="RefSeq" id="WP_105749631.1">
    <property type="nucleotide sequence ID" value="NZ_PVLQ01000102.1"/>
</dbReference>
<keyword evidence="4" id="KW-1185">Reference proteome</keyword>
<dbReference type="Gene3D" id="3.60.15.10">
    <property type="entry name" value="Ribonuclease Z/Hydroxyacylglutathione hydrolase-like"/>
    <property type="match status" value="1"/>
</dbReference>
<feature type="domain" description="Metallo-beta-lactamase" evidence="2">
    <location>
        <begin position="62"/>
        <end position="117"/>
    </location>
</feature>
<gene>
    <name evidence="3" type="ORF">C6P64_16470</name>
</gene>
<protein>
    <recommendedName>
        <fullName evidence="2">Metallo-beta-lactamase domain-containing protein</fullName>
    </recommendedName>
</protein>